<evidence type="ECO:0000256" key="1">
    <source>
        <dbReference type="SAM" id="MobiDB-lite"/>
    </source>
</evidence>
<feature type="compositionally biased region" description="Basic and acidic residues" evidence="1">
    <location>
        <begin position="1"/>
        <end position="26"/>
    </location>
</feature>
<gene>
    <name evidence="3" type="ORF">Z518_10094</name>
</gene>
<feature type="domain" description="C2H2-type" evidence="2">
    <location>
        <begin position="116"/>
        <end position="138"/>
    </location>
</feature>
<dbReference type="Proteomes" id="UP000053617">
    <property type="component" value="Unassembled WGS sequence"/>
</dbReference>
<dbReference type="EMBL" id="KN847482">
    <property type="protein sequence ID" value="KIX01028.1"/>
    <property type="molecule type" value="Genomic_DNA"/>
</dbReference>
<evidence type="ECO:0000259" key="2">
    <source>
        <dbReference type="PROSITE" id="PS00028"/>
    </source>
</evidence>
<proteinExistence type="predicted"/>
<sequence length="260" mass="28977">MRIEEVKTRENKEEKSDDLAGDEHNEPASYENTTEMHKPMPSSRSTCGIIQNIYEKSLWAASKRYQSNMLGGPSKIHEIREFEDNIYRDNKNLPPDAKLDSGDIICAILSHGRWHCKVPQCGPTFEPMFAIDIHLQAHGTIALTNWYCGDATCDTGAESIFHDRTSFGSHVATGHIGSSYSTAAGRRVPKGDVLITSLMEQLKFERLHIKTSNRRDKRMKASTTLAGNKIQHGPPSDTDPKVRARAKLCGDELLEGPEIG</sequence>
<dbReference type="GeneID" id="25298165"/>
<feature type="region of interest" description="Disordered" evidence="1">
    <location>
        <begin position="213"/>
        <end position="242"/>
    </location>
</feature>
<dbReference type="HOGENOM" id="CLU_1070176_0_0_1"/>
<name>A0A0D2GRY2_9EURO</name>
<dbReference type="RefSeq" id="XP_013268164.1">
    <property type="nucleotide sequence ID" value="XM_013412710.1"/>
</dbReference>
<reference evidence="3 4" key="1">
    <citation type="submission" date="2015-01" db="EMBL/GenBank/DDBJ databases">
        <title>The Genome Sequence of Rhinocladiella mackenzie CBS 650.93.</title>
        <authorList>
            <consortium name="The Broad Institute Genomics Platform"/>
            <person name="Cuomo C."/>
            <person name="de Hoog S."/>
            <person name="Gorbushina A."/>
            <person name="Stielow B."/>
            <person name="Teixiera M."/>
            <person name="Abouelleil A."/>
            <person name="Chapman S.B."/>
            <person name="Priest M."/>
            <person name="Young S.K."/>
            <person name="Wortman J."/>
            <person name="Nusbaum C."/>
            <person name="Birren B."/>
        </authorList>
    </citation>
    <scope>NUCLEOTIDE SEQUENCE [LARGE SCALE GENOMIC DNA]</scope>
    <source>
        <strain evidence="3 4">CBS 650.93</strain>
    </source>
</reference>
<evidence type="ECO:0000313" key="3">
    <source>
        <dbReference type="EMBL" id="KIX01028.1"/>
    </source>
</evidence>
<dbReference type="OrthoDB" id="4161378at2759"/>
<feature type="region of interest" description="Disordered" evidence="1">
    <location>
        <begin position="1"/>
        <end position="43"/>
    </location>
</feature>
<keyword evidence="4" id="KW-1185">Reference proteome</keyword>
<dbReference type="InterPro" id="IPR013087">
    <property type="entry name" value="Znf_C2H2_type"/>
</dbReference>
<accession>A0A0D2GRY2</accession>
<organism evidence="3 4">
    <name type="scientific">Rhinocladiella mackenziei CBS 650.93</name>
    <dbReference type="NCBI Taxonomy" id="1442369"/>
    <lineage>
        <taxon>Eukaryota</taxon>
        <taxon>Fungi</taxon>
        <taxon>Dikarya</taxon>
        <taxon>Ascomycota</taxon>
        <taxon>Pezizomycotina</taxon>
        <taxon>Eurotiomycetes</taxon>
        <taxon>Chaetothyriomycetidae</taxon>
        <taxon>Chaetothyriales</taxon>
        <taxon>Herpotrichiellaceae</taxon>
        <taxon>Rhinocladiella</taxon>
    </lineage>
</organism>
<evidence type="ECO:0000313" key="4">
    <source>
        <dbReference type="Proteomes" id="UP000053617"/>
    </source>
</evidence>
<dbReference type="STRING" id="1442369.A0A0D2GRY2"/>
<dbReference type="VEuPathDB" id="FungiDB:Z518_10094"/>
<dbReference type="AlphaFoldDB" id="A0A0D2GRY2"/>
<protein>
    <recommendedName>
        <fullName evidence="2">C2H2-type domain-containing protein</fullName>
    </recommendedName>
</protein>
<dbReference type="PROSITE" id="PS00028">
    <property type="entry name" value="ZINC_FINGER_C2H2_1"/>
    <property type="match status" value="1"/>
</dbReference>